<dbReference type="EMBL" id="CP138898">
    <property type="protein sequence ID" value="WPK27130.1"/>
    <property type="molecule type" value="Genomic_DNA"/>
</dbReference>
<comment type="cofactor">
    <cofactor evidence="1">
        <name>Mg(2+)</name>
        <dbReference type="ChEBI" id="CHEBI:18420"/>
    </cofactor>
</comment>
<keyword evidence="8" id="KW-0378">Hydrolase</keyword>
<comment type="subunit">
    <text evidence="4">Monomer.</text>
</comment>
<dbReference type="GO" id="GO:0051539">
    <property type="term" value="F:4 iron, 4 sulfur cluster binding"/>
    <property type="evidence" value="ECO:0007669"/>
    <property type="project" value="UniProtKB-KW"/>
</dbReference>
<dbReference type="GeneID" id="88175563"/>
<comment type="similarity">
    <text evidence="3">Belongs to the EXO5 family.</text>
</comment>
<evidence type="ECO:0000256" key="3">
    <source>
        <dbReference type="ARBA" id="ARBA00009797"/>
    </source>
</evidence>
<evidence type="ECO:0000256" key="6">
    <source>
        <dbReference type="ARBA" id="ARBA00022485"/>
    </source>
</evidence>
<dbReference type="GO" id="GO:0005739">
    <property type="term" value="C:mitochondrion"/>
    <property type="evidence" value="ECO:0007669"/>
    <property type="project" value="TreeGrafter"/>
</dbReference>
<evidence type="ECO:0000313" key="12">
    <source>
        <dbReference type="EMBL" id="WPK27130.1"/>
    </source>
</evidence>
<evidence type="ECO:0000256" key="2">
    <source>
        <dbReference type="ARBA" id="ARBA00001966"/>
    </source>
</evidence>
<evidence type="ECO:0000256" key="7">
    <source>
        <dbReference type="ARBA" id="ARBA00022722"/>
    </source>
</evidence>
<evidence type="ECO:0000256" key="9">
    <source>
        <dbReference type="ARBA" id="ARBA00023004"/>
    </source>
</evidence>
<evidence type="ECO:0000256" key="10">
    <source>
        <dbReference type="ARBA" id="ARBA00023014"/>
    </source>
</evidence>
<evidence type="ECO:0000256" key="4">
    <source>
        <dbReference type="ARBA" id="ARBA00011245"/>
    </source>
</evidence>
<dbReference type="GO" id="GO:0045145">
    <property type="term" value="F:single-stranded DNA 5'-3' DNA exonuclease activity"/>
    <property type="evidence" value="ECO:0007669"/>
    <property type="project" value="InterPro"/>
</dbReference>
<keyword evidence="7" id="KW-0540">Nuclease</keyword>
<comment type="cofactor">
    <cofactor evidence="2">
        <name>[4Fe-4S] cluster</name>
        <dbReference type="ChEBI" id="CHEBI:49883"/>
    </cofactor>
</comment>
<dbReference type="GO" id="GO:0036297">
    <property type="term" value="P:interstrand cross-link repair"/>
    <property type="evidence" value="ECO:0007669"/>
    <property type="project" value="TreeGrafter"/>
</dbReference>
<dbReference type="AlphaFoldDB" id="A0AAX4HEX9"/>
<dbReference type="InterPro" id="IPR019190">
    <property type="entry name" value="EXOV"/>
</dbReference>
<evidence type="ECO:0000256" key="8">
    <source>
        <dbReference type="ARBA" id="ARBA00022839"/>
    </source>
</evidence>
<keyword evidence="6" id="KW-0004">4Fe-4S</keyword>
<dbReference type="Proteomes" id="UP001338582">
    <property type="component" value="Chromosome 5"/>
</dbReference>
<evidence type="ECO:0000256" key="1">
    <source>
        <dbReference type="ARBA" id="ARBA00001946"/>
    </source>
</evidence>
<accession>A0AAX4HEX9</accession>
<evidence type="ECO:0000256" key="5">
    <source>
        <dbReference type="ARBA" id="ARBA00013561"/>
    </source>
</evidence>
<evidence type="ECO:0000256" key="11">
    <source>
        <dbReference type="ARBA" id="ARBA00030412"/>
    </source>
</evidence>
<reference evidence="12 13" key="1">
    <citation type="submission" date="2023-10" db="EMBL/GenBank/DDBJ databases">
        <title>Draft Genome Sequence of Candida saopaulonensis from a very Premature Infant with Sepsis.</title>
        <authorList>
            <person name="Ning Y."/>
            <person name="Dai R."/>
            <person name="Xiao M."/>
            <person name="Xu Y."/>
            <person name="Yan Q."/>
            <person name="Zhang L."/>
        </authorList>
    </citation>
    <scope>NUCLEOTIDE SEQUENCE [LARGE SCALE GENOMIC DNA]</scope>
    <source>
        <strain evidence="12 13">19XY460</strain>
    </source>
</reference>
<gene>
    <name evidence="12" type="ORF">PUMCH_004503</name>
</gene>
<dbReference type="RefSeq" id="XP_062879508.1">
    <property type="nucleotide sequence ID" value="XM_063023438.1"/>
</dbReference>
<dbReference type="PANTHER" id="PTHR14464:SF4">
    <property type="entry name" value="EXONUCLEASE V"/>
    <property type="match status" value="1"/>
</dbReference>
<proteinExistence type="inferred from homology"/>
<keyword evidence="13" id="KW-1185">Reference proteome</keyword>
<dbReference type="KEGG" id="asau:88175563"/>
<dbReference type="GO" id="GO:0005634">
    <property type="term" value="C:nucleus"/>
    <property type="evidence" value="ECO:0007669"/>
    <property type="project" value="TreeGrafter"/>
</dbReference>
<dbReference type="PANTHER" id="PTHR14464">
    <property type="entry name" value="EXONUCLEASE V"/>
    <property type="match status" value="1"/>
</dbReference>
<organism evidence="12 13">
    <name type="scientific">Australozyma saopauloensis</name>
    <dbReference type="NCBI Taxonomy" id="291208"/>
    <lineage>
        <taxon>Eukaryota</taxon>
        <taxon>Fungi</taxon>
        <taxon>Dikarya</taxon>
        <taxon>Ascomycota</taxon>
        <taxon>Saccharomycotina</taxon>
        <taxon>Pichiomycetes</taxon>
        <taxon>Metschnikowiaceae</taxon>
        <taxon>Australozyma</taxon>
    </lineage>
</organism>
<keyword evidence="8" id="KW-0269">Exonuclease</keyword>
<name>A0AAX4HEX9_9ASCO</name>
<evidence type="ECO:0000313" key="13">
    <source>
        <dbReference type="Proteomes" id="UP001338582"/>
    </source>
</evidence>
<dbReference type="Pfam" id="PF09810">
    <property type="entry name" value="Exo5"/>
    <property type="match status" value="1"/>
</dbReference>
<keyword evidence="6" id="KW-0479">Metal-binding</keyword>
<keyword evidence="9" id="KW-0408">Iron</keyword>
<protein>
    <recommendedName>
        <fullName evidence="5">Exonuclease V, mitochondrial</fullName>
    </recommendedName>
    <alternativeName>
        <fullName evidence="11">Defects in morphology protein 1</fullName>
    </alternativeName>
</protein>
<keyword evidence="10" id="KW-0411">Iron-sulfur</keyword>
<sequence>MLSIKTIRLPRRFNAGNIRSMKTLTFRIPTKDLKKKAKSVETDPDLTWPIIKDIIPKKAGQDASNLTLDEQRALRTLKGRSSGQLPIPVAKIEPSPYEYYCTVNEDSSHITQPRLSVTKLLVLGWCELREFYGVFSGLHTKRTARLRTGVNHHEKLEKKSHPRLDAKKVDKEVKQASETHTKEELAVLFSTKMAHQLASAWSERVVTRLVEMAHTKQLREIQVHGFLNLETGVLAADVEAVADSVLVNGIVDIVSLDTQNHTLEEPRYESGEELPPKLKQKKSEMEQKILDLSIVIPEAKNILSKLAEDHYLHTCDVKTRVQNSIPQQASVLLSARDQCMFYGRFFHLLSRDELLCYESWLENGRRRLVDPDAPISVGFATELLLQQFNTLATDFLRLANGEPIGFEEFDKLELNSQSCDYSLTDFVTEEKFRELLLELYGPETPYQHLDLSPLFNSWKKPLTLRYFAARAAQAFNMFKDFKPGSVSVEYHNTKSNKLVKRIHYPFSEKSLENTINNSAEFWNGTKLPEGTDDLSKCHWCNFKNRCPVKNGKENRMFGDRLAKLLD</sequence>